<evidence type="ECO:0000256" key="16">
    <source>
        <dbReference type="ARBA" id="ARBA00023204"/>
    </source>
</evidence>
<dbReference type="InterPro" id="IPR036397">
    <property type="entry name" value="RNaseH_sf"/>
</dbReference>
<evidence type="ECO:0000259" key="21">
    <source>
        <dbReference type="Pfam" id="PF00136"/>
    </source>
</evidence>
<dbReference type="Gene3D" id="1.10.132.60">
    <property type="entry name" value="DNA polymerase family B, C-terminal domain"/>
    <property type="match status" value="1"/>
</dbReference>
<dbReference type="InterPro" id="IPR043502">
    <property type="entry name" value="DNA/RNA_pol_sf"/>
</dbReference>
<keyword evidence="6 20" id="KW-0548">Nucleotidyltransferase</keyword>
<dbReference type="InterPro" id="IPR006133">
    <property type="entry name" value="DNA-dir_DNA_pol_B_exonuc"/>
</dbReference>
<comment type="subcellular location">
    <subcellularLocation>
        <location evidence="2 20">Nucleus</location>
    </subcellularLocation>
</comment>
<dbReference type="Gene3D" id="3.30.420.10">
    <property type="entry name" value="Ribonuclease H-like superfamily/Ribonuclease H"/>
    <property type="match status" value="1"/>
</dbReference>
<feature type="domain" description="DNA-directed DNA polymerase family B exonuclease" evidence="22">
    <location>
        <begin position="725"/>
        <end position="833"/>
    </location>
</feature>
<dbReference type="GO" id="GO:0042276">
    <property type="term" value="P:error-prone translesion synthesis"/>
    <property type="evidence" value="ECO:0007669"/>
    <property type="project" value="TreeGrafter"/>
</dbReference>
<keyword evidence="13 20" id="KW-0408">Iron</keyword>
<reference evidence="26" key="1">
    <citation type="submission" date="2016-03" db="EMBL/GenBank/DDBJ databases">
        <authorList>
            <person name="Devillers Hugo."/>
        </authorList>
    </citation>
    <scope>NUCLEOTIDE SEQUENCE [LARGE SCALE GENOMIC DNA]</scope>
</reference>
<evidence type="ECO:0000256" key="2">
    <source>
        <dbReference type="ARBA" id="ARBA00004123"/>
    </source>
</evidence>
<dbReference type="SUPFAM" id="SSF53098">
    <property type="entry name" value="Ribonuclease H-like"/>
    <property type="match status" value="1"/>
</dbReference>
<evidence type="ECO:0000256" key="4">
    <source>
        <dbReference type="ARBA" id="ARBA00022485"/>
    </source>
</evidence>
<evidence type="ECO:0000256" key="17">
    <source>
        <dbReference type="ARBA" id="ARBA00023242"/>
    </source>
</evidence>
<dbReference type="InterPro" id="IPR042087">
    <property type="entry name" value="DNA_pol_B_thumb"/>
</dbReference>
<keyword evidence="17 20" id="KW-0539">Nucleus</keyword>
<evidence type="ECO:0000256" key="14">
    <source>
        <dbReference type="ARBA" id="ARBA00023014"/>
    </source>
</evidence>
<dbReference type="GO" id="GO:0003677">
    <property type="term" value="F:DNA binding"/>
    <property type="evidence" value="ECO:0007669"/>
    <property type="project" value="UniProtKB-KW"/>
</dbReference>
<dbReference type="GO" id="GO:0005634">
    <property type="term" value="C:nucleus"/>
    <property type="evidence" value="ECO:0007669"/>
    <property type="project" value="UniProtKB-SubCell"/>
</dbReference>
<comment type="subunit">
    <text evidence="19">Forms DNA polymerase zeta with REV7.</text>
</comment>
<dbReference type="Proteomes" id="UP000191144">
    <property type="component" value="Chromosome H"/>
</dbReference>
<evidence type="ECO:0000313" key="26">
    <source>
        <dbReference type="Proteomes" id="UP000191144"/>
    </source>
</evidence>
<dbReference type="Pfam" id="PF00136">
    <property type="entry name" value="DNA_pol_B"/>
    <property type="match status" value="1"/>
</dbReference>
<keyword evidence="26" id="KW-1185">Reference proteome</keyword>
<evidence type="ECO:0000256" key="18">
    <source>
        <dbReference type="ARBA" id="ARBA00049244"/>
    </source>
</evidence>
<evidence type="ECO:0000313" key="25">
    <source>
        <dbReference type="EMBL" id="SCV02514.1"/>
    </source>
</evidence>
<evidence type="ECO:0000256" key="7">
    <source>
        <dbReference type="ARBA" id="ARBA00022705"/>
    </source>
</evidence>
<dbReference type="Gene3D" id="3.90.1600.10">
    <property type="entry name" value="Palm domain of DNA polymerase"/>
    <property type="match status" value="1"/>
</dbReference>
<dbReference type="InterPro" id="IPR023211">
    <property type="entry name" value="DNA_pol_palm_dom_sf"/>
</dbReference>
<evidence type="ECO:0000256" key="12">
    <source>
        <dbReference type="ARBA" id="ARBA00022932"/>
    </source>
</evidence>
<dbReference type="GO" id="GO:0006260">
    <property type="term" value="P:DNA replication"/>
    <property type="evidence" value="ECO:0007669"/>
    <property type="project" value="UniProtKB-KW"/>
</dbReference>
<keyword evidence="12 20" id="KW-0239">DNA-directed DNA polymerase</keyword>
<evidence type="ECO:0000256" key="9">
    <source>
        <dbReference type="ARBA" id="ARBA00022763"/>
    </source>
</evidence>
<organism evidence="25 26">
    <name type="scientific">Lachancea meyersii CBS 8951</name>
    <dbReference type="NCBI Taxonomy" id="1266667"/>
    <lineage>
        <taxon>Eukaryota</taxon>
        <taxon>Fungi</taxon>
        <taxon>Dikarya</taxon>
        <taxon>Ascomycota</taxon>
        <taxon>Saccharomycotina</taxon>
        <taxon>Saccharomycetes</taxon>
        <taxon>Saccharomycetales</taxon>
        <taxon>Saccharomycetaceae</taxon>
        <taxon>Lachancea</taxon>
    </lineage>
</organism>
<dbReference type="GO" id="GO:0000724">
    <property type="term" value="P:double-strand break repair via homologous recombination"/>
    <property type="evidence" value="ECO:0007669"/>
    <property type="project" value="TreeGrafter"/>
</dbReference>
<dbReference type="SMART" id="SM00486">
    <property type="entry name" value="POLBc"/>
    <property type="match status" value="1"/>
</dbReference>
<keyword evidence="14 20" id="KW-0411">Iron-sulfur</keyword>
<feature type="domain" description="DNA-directed DNA polymerase family B multifunctional" evidence="21">
    <location>
        <begin position="900"/>
        <end position="1349"/>
    </location>
</feature>
<keyword evidence="7 20" id="KW-0235">DNA replication</keyword>
<evidence type="ECO:0000256" key="10">
    <source>
        <dbReference type="ARBA" id="ARBA00022771"/>
    </source>
</evidence>
<dbReference type="InterPro" id="IPR012337">
    <property type="entry name" value="RNaseH-like_sf"/>
</dbReference>
<dbReference type="PROSITE" id="PS00116">
    <property type="entry name" value="DNA_POLYMERASE_B"/>
    <property type="match status" value="1"/>
</dbReference>
<evidence type="ECO:0000256" key="5">
    <source>
        <dbReference type="ARBA" id="ARBA00022679"/>
    </source>
</evidence>
<dbReference type="InterPro" id="IPR056435">
    <property type="entry name" value="DPOD/Z_N"/>
</dbReference>
<sequence length="1493" mass="169657">MCSATTSTGPCSALPQGLIHLQLNAYDAYHETPGDFDRHAGLSLPERKFEAVPVIRAYGSLPSGHNVLCHIHGVFPYIFVPYDGRDHDSLGVMQSRCASLHLKLERTLKEAYSRKKDDEDDTKGTENTGTSKNDADSLKFIADVSPVKGVDFYGYHYGYSAFYKISLLTQSATNKISDLLRDGKATGRKCKVFEAHIPYLLQFSTDYNLFGCSWLRLHQCYFRTPVLNPDFAQDSLLMNKDLEDFLARFYQGPTNESGEKLSRVGNSLIEIDVVPQFIQNREDITYRDLHNSLFEKSQDQSEETLFIPSTKELWTQTSDLRKEFGLETFEFAVEGKRPDKLPQWQSHEENMLFFQKAKERMSFRNGSKQNYSKNKYADQLELPQTALTFLWPTLNSTESPNSNVSSAIVSNSFNFPSSPISSQTSGEASEVESDANSVGGDFILPEAVGSKAASTAEELHSDNLNDISPSFNDHILTQRMVQKRGSKGVALSLKRPLKISKRINYDRSIPLTAESFKYKDFHLDFTNILTTIENSGFPKIDYMDPYFNDPEDLKKKEHIYSGQKYKIQSTHLTCRRPTDFAGETIRLESEYSSEPCESSWKYLVEPPTYSSVQAYSDSRKRKFRSQIDFKTLSNEFGYKFRSNNSLKGMSTGGHNQLSHLTLEIFSTSKNMLLPDPATDAIQLIFWEIEPGSLPIDFGISNEGIMAFSADDGGAFASRLESAANPTPVAIYKSEEEMISGLVDLILLIDPDILSAFEVHSSAWGYIIERCDLEYGRDFCEEISRVKYKPFNKRKDVWGFSHDSGIHIAGRHVLNLWRLLRSGLNLLKYTLENIAFHVLHERLAHFPAFQLTKLWDANADITALTTLLSYWKKRTEINIRLLQSQQTINQTVEQARLIGIDFYSVISRGSQYKVESVLVRLCKSEGFLVLSPSKIQVRKQKALECIPLVMEPESAFYKSPLVVLDFQSLYPSIMIGYNYCYSTILGRVQELKVKGTEVGATKINISKGFLKDLEDDITISPNGVLYVKEHVRKSMLAKMLADILHTRFLVKKTMSDLKSRNETISKLLNNKQIALKLLANVTYGYTSASFSGRMPCSDVADSIVQTGRETLQKAISLIEDNAEWGAKVVYGDTDSLFVYLPGKSREEAFRYGKEMAIEVTACNPFPVTLKFEKVYHPCVLVSKKRYVGYSFEKDDQKEPKFDAKGIETVRRDGHPAQQKIVEKSLRILFETQNISAVKAYVQDQFQKITRGQVSVQDFCFAREVKLGSYKSDKTAPPGAVVATKKIAMDHRAEPQYRERVSYVVIKGRPGQILRERCIPPEVFLSNESFELDSTYYITKTLIPPLQRFFNLMGVDVTRWYVEMPRFQDMTYNQAKEGKLPEFMRSTLCFNCKKEIKKRTNNILCAECMLQKSATVTSLLQEDRAVKRQLGSILTVCRSCCAPLTKNLQDDMSKIVTKCDSQDCPVYYSRIKYKGYSNTARAQQLLRLLSELDSW</sequence>
<evidence type="ECO:0000256" key="15">
    <source>
        <dbReference type="ARBA" id="ARBA00023125"/>
    </source>
</evidence>
<dbReference type="InterPro" id="IPR006172">
    <property type="entry name" value="DNA-dir_DNA_pol_B"/>
</dbReference>
<dbReference type="EMBL" id="LT598480">
    <property type="protein sequence ID" value="SCV02514.1"/>
    <property type="molecule type" value="Genomic_DNA"/>
</dbReference>
<dbReference type="InterPro" id="IPR025687">
    <property type="entry name" value="Znf-C4pol"/>
</dbReference>
<feature type="domain" description="DNA polymerase delta/zeta catalytic subunit N-terminal" evidence="24">
    <location>
        <begin position="73"/>
        <end position="168"/>
    </location>
</feature>
<dbReference type="GO" id="GO:0016035">
    <property type="term" value="C:zeta DNA polymerase complex"/>
    <property type="evidence" value="ECO:0007669"/>
    <property type="project" value="InterPro"/>
</dbReference>
<dbReference type="InterPro" id="IPR017964">
    <property type="entry name" value="DNA-dir_DNA_pol_B_CS"/>
</dbReference>
<dbReference type="Gene3D" id="1.10.287.690">
    <property type="entry name" value="Helix hairpin bin"/>
    <property type="match status" value="1"/>
</dbReference>
<keyword evidence="10 20" id="KW-0863">Zinc-finger</keyword>
<evidence type="ECO:0000256" key="1">
    <source>
        <dbReference type="ARBA" id="ARBA00001966"/>
    </source>
</evidence>
<dbReference type="Pfam" id="PF03104">
    <property type="entry name" value="DNA_pol_B_exo1"/>
    <property type="match status" value="1"/>
</dbReference>
<dbReference type="GO" id="GO:0008270">
    <property type="term" value="F:zinc ion binding"/>
    <property type="evidence" value="ECO:0007669"/>
    <property type="project" value="UniProtKB-KW"/>
</dbReference>
<dbReference type="SUPFAM" id="SSF56672">
    <property type="entry name" value="DNA/RNA polymerases"/>
    <property type="match status" value="1"/>
</dbReference>
<protein>
    <recommendedName>
        <fullName evidence="20">DNA polymerase</fullName>
        <ecNumber evidence="20">2.7.7.7</ecNumber>
    </recommendedName>
</protein>
<evidence type="ECO:0000259" key="22">
    <source>
        <dbReference type="Pfam" id="PF03104"/>
    </source>
</evidence>
<dbReference type="GO" id="GO:0000166">
    <property type="term" value="F:nucleotide binding"/>
    <property type="evidence" value="ECO:0007669"/>
    <property type="project" value="InterPro"/>
</dbReference>
<evidence type="ECO:0000256" key="6">
    <source>
        <dbReference type="ARBA" id="ARBA00022695"/>
    </source>
</evidence>
<dbReference type="PANTHER" id="PTHR45812">
    <property type="entry name" value="DNA POLYMERASE ZETA CATALYTIC SUBUNIT"/>
    <property type="match status" value="1"/>
</dbReference>
<keyword evidence="5 20" id="KW-0808">Transferase</keyword>
<evidence type="ECO:0000259" key="24">
    <source>
        <dbReference type="Pfam" id="PF24055"/>
    </source>
</evidence>
<evidence type="ECO:0000256" key="3">
    <source>
        <dbReference type="ARBA" id="ARBA00005755"/>
    </source>
</evidence>
<dbReference type="FunFam" id="1.10.287.690:FF:000002">
    <property type="entry name" value="DNA polymerase zeta"/>
    <property type="match status" value="1"/>
</dbReference>
<dbReference type="Gene3D" id="3.30.342.10">
    <property type="entry name" value="DNA Polymerase, chain B, domain 1"/>
    <property type="match status" value="1"/>
</dbReference>
<dbReference type="Pfam" id="PF14260">
    <property type="entry name" value="zf-C4pol"/>
    <property type="match status" value="1"/>
</dbReference>
<dbReference type="GO" id="GO:0003887">
    <property type="term" value="F:DNA-directed DNA polymerase activity"/>
    <property type="evidence" value="ECO:0007669"/>
    <property type="project" value="UniProtKB-KW"/>
</dbReference>
<name>A0A1G4KDF9_9SACH</name>
<keyword evidence="15 20" id="KW-0238">DNA-binding</keyword>
<keyword evidence="8 20" id="KW-0479">Metal-binding</keyword>
<dbReference type="GO" id="GO:0051539">
    <property type="term" value="F:4 iron, 4 sulfur cluster binding"/>
    <property type="evidence" value="ECO:0007669"/>
    <property type="project" value="UniProtKB-KW"/>
</dbReference>
<keyword evidence="9" id="KW-0227">DNA damage</keyword>
<evidence type="ECO:0000259" key="23">
    <source>
        <dbReference type="Pfam" id="PF14260"/>
    </source>
</evidence>
<feature type="domain" description="C4-type zinc-finger of DNA polymerase delta" evidence="23">
    <location>
        <begin position="1387"/>
        <end position="1468"/>
    </location>
</feature>
<dbReference type="CDD" id="cd05778">
    <property type="entry name" value="DNA_polB_zeta_exo"/>
    <property type="match status" value="1"/>
</dbReference>
<keyword evidence="11 20" id="KW-0862">Zinc</keyword>
<proteinExistence type="inferred from homology"/>
<evidence type="ECO:0000256" key="13">
    <source>
        <dbReference type="ARBA" id="ARBA00023004"/>
    </source>
</evidence>
<evidence type="ECO:0000256" key="11">
    <source>
        <dbReference type="ARBA" id="ARBA00022833"/>
    </source>
</evidence>
<evidence type="ECO:0000256" key="8">
    <source>
        <dbReference type="ARBA" id="ARBA00022723"/>
    </source>
</evidence>
<evidence type="ECO:0000256" key="20">
    <source>
        <dbReference type="RuleBase" id="RU000442"/>
    </source>
</evidence>
<dbReference type="InterPro" id="IPR030559">
    <property type="entry name" value="PolZ_Rev3"/>
</dbReference>
<evidence type="ECO:0000256" key="19">
    <source>
        <dbReference type="ARBA" id="ARBA00066055"/>
    </source>
</evidence>
<comment type="catalytic activity">
    <reaction evidence="18 20">
        <text>DNA(n) + a 2'-deoxyribonucleoside 5'-triphosphate = DNA(n+1) + diphosphate</text>
        <dbReference type="Rhea" id="RHEA:22508"/>
        <dbReference type="Rhea" id="RHEA-COMP:17339"/>
        <dbReference type="Rhea" id="RHEA-COMP:17340"/>
        <dbReference type="ChEBI" id="CHEBI:33019"/>
        <dbReference type="ChEBI" id="CHEBI:61560"/>
        <dbReference type="ChEBI" id="CHEBI:173112"/>
        <dbReference type="EC" id="2.7.7.7"/>
    </reaction>
</comment>
<gene>
    <name evidence="25" type="ORF">LAME_0H02234G</name>
</gene>
<comment type="cofactor">
    <cofactor evidence="1 20">
        <name>[4Fe-4S] cluster</name>
        <dbReference type="ChEBI" id="CHEBI:49883"/>
    </cofactor>
</comment>
<comment type="similarity">
    <text evidence="3 20">Belongs to the DNA polymerase type-B family.</text>
</comment>
<dbReference type="OrthoDB" id="2414538at2759"/>
<keyword evidence="4 20" id="KW-0004">4Fe-4S</keyword>
<dbReference type="PANTHER" id="PTHR45812:SF1">
    <property type="entry name" value="DNA POLYMERASE ZETA CATALYTIC SUBUNIT"/>
    <property type="match status" value="1"/>
</dbReference>
<dbReference type="FunFam" id="1.10.132.60:FF:000007">
    <property type="entry name" value="DNA polymerase"/>
    <property type="match status" value="1"/>
</dbReference>
<dbReference type="CDD" id="cd05534">
    <property type="entry name" value="POLBc_zeta"/>
    <property type="match status" value="1"/>
</dbReference>
<dbReference type="PRINTS" id="PR00106">
    <property type="entry name" value="DNAPOLB"/>
</dbReference>
<accession>A0A1G4KDF9</accession>
<keyword evidence="16" id="KW-0234">DNA repair</keyword>
<dbReference type="InterPro" id="IPR006134">
    <property type="entry name" value="DNA-dir_DNA_pol_B_multi_dom"/>
</dbReference>
<dbReference type="EC" id="2.7.7.7" evidence="20"/>
<dbReference type="Pfam" id="PF24055">
    <property type="entry name" value="POL3_N"/>
    <property type="match status" value="1"/>
</dbReference>